<feature type="compositionally biased region" description="Polar residues" evidence="1">
    <location>
        <begin position="1"/>
        <end position="11"/>
    </location>
</feature>
<evidence type="ECO:0000256" key="1">
    <source>
        <dbReference type="SAM" id="MobiDB-lite"/>
    </source>
</evidence>
<organism evidence="2 3">
    <name type="scientific">Brachybacterium alimentarium</name>
    <dbReference type="NCBI Taxonomy" id="47845"/>
    <lineage>
        <taxon>Bacteria</taxon>
        <taxon>Bacillati</taxon>
        <taxon>Actinomycetota</taxon>
        <taxon>Actinomycetes</taxon>
        <taxon>Micrococcales</taxon>
        <taxon>Dermabacteraceae</taxon>
        <taxon>Brachybacterium</taxon>
    </lineage>
</organism>
<keyword evidence="3" id="KW-1185">Reference proteome</keyword>
<dbReference type="OrthoDB" id="4789546at2"/>
<feature type="region of interest" description="Disordered" evidence="1">
    <location>
        <begin position="1"/>
        <end position="20"/>
    </location>
</feature>
<evidence type="ECO:0000313" key="3">
    <source>
        <dbReference type="Proteomes" id="UP000218598"/>
    </source>
</evidence>
<dbReference type="Proteomes" id="UP000218598">
    <property type="component" value="Unassembled WGS sequence"/>
</dbReference>
<evidence type="ECO:0008006" key="4">
    <source>
        <dbReference type="Google" id="ProtNLM"/>
    </source>
</evidence>
<comment type="caution">
    <text evidence="2">The sequence shown here is derived from an EMBL/GenBank/DDBJ whole genome shotgun (WGS) entry which is preliminary data.</text>
</comment>
<proteinExistence type="predicted"/>
<reference evidence="2 3" key="1">
    <citation type="journal article" date="2017" name="Elife">
        <title>Extensive horizontal gene transfer in cheese-associated bacteria.</title>
        <authorList>
            <person name="Bonham K.S."/>
            <person name="Wolfe B.E."/>
            <person name="Dutton R.J."/>
        </authorList>
    </citation>
    <scope>NUCLEOTIDE SEQUENCE [LARGE SCALE GENOMIC DNA]</scope>
    <source>
        <strain evidence="2 3">341_9</strain>
    </source>
</reference>
<name>A0A2A3YKN1_9MICO</name>
<evidence type="ECO:0000313" key="2">
    <source>
        <dbReference type="EMBL" id="PCC39851.1"/>
    </source>
</evidence>
<dbReference type="EMBL" id="NRGR01000011">
    <property type="protein sequence ID" value="PCC39851.1"/>
    <property type="molecule type" value="Genomic_DNA"/>
</dbReference>
<protein>
    <recommendedName>
        <fullName evidence="4">DUF4192 domain-containing protein</fullName>
    </recommendedName>
</protein>
<sequence>MSTNTSSSIPSAGSGRRVLHTDDPSEFLAETRISLKQAPTDCLILLGHGGHSGHEVVPVVTTSSLSDLFADDRMTHLHTLLGMLLDKGMTRGAAMLVLGDGYEEIAPDLVEDITILSASRLLLTASSLLPDPFPLDAVWVVGNSEGRRVLLGSPDGDGERILVSPPRPLRDFAETRAAAGEVYTGRLVPLRGDRRAAVGRLEAVPRSLRLERTGLAARCDPGTLFAEARGALGRLQASSRGPEAPGFVTDCERVASLLSAVAVDRLHWELLAQCVDLGNAATINREELLQLLVRDGSWRPHEDVCAGGSWYEALSTLREIARGAMTELPIAQRGIAREAWRGLTAMLVILSWWNHRFSTGGCFVDELWEREPESSLAPLLARMTDTPIFPAWWPST</sequence>
<dbReference type="AlphaFoldDB" id="A0A2A3YKN1"/>
<gene>
    <name evidence="2" type="ORF">CIK66_06535</name>
</gene>
<accession>A0A2A3YKN1</accession>
<dbReference type="RefSeq" id="WP_096196812.1">
    <property type="nucleotide sequence ID" value="NZ_JBQQHT010000014.1"/>
</dbReference>